<name>A0ACC3NVQ8_9PEZI</name>
<organism evidence="1 2">
    <name type="scientific">Vermiconidia calcicola</name>
    <dbReference type="NCBI Taxonomy" id="1690605"/>
    <lineage>
        <taxon>Eukaryota</taxon>
        <taxon>Fungi</taxon>
        <taxon>Dikarya</taxon>
        <taxon>Ascomycota</taxon>
        <taxon>Pezizomycotina</taxon>
        <taxon>Dothideomycetes</taxon>
        <taxon>Dothideomycetidae</taxon>
        <taxon>Mycosphaerellales</taxon>
        <taxon>Extremaceae</taxon>
        <taxon>Vermiconidia</taxon>
    </lineage>
</organism>
<protein>
    <submittedName>
        <fullName evidence="1">Uncharacterized protein</fullName>
    </submittedName>
</protein>
<accession>A0ACC3NVQ8</accession>
<proteinExistence type="predicted"/>
<gene>
    <name evidence="1" type="ORF">LTR37_001584</name>
</gene>
<keyword evidence="2" id="KW-1185">Reference proteome</keyword>
<dbReference type="EMBL" id="JAUTXU010000008">
    <property type="protein sequence ID" value="KAK3723703.1"/>
    <property type="molecule type" value="Genomic_DNA"/>
</dbReference>
<evidence type="ECO:0000313" key="1">
    <source>
        <dbReference type="EMBL" id="KAK3723703.1"/>
    </source>
</evidence>
<dbReference type="Proteomes" id="UP001281147">
    <property type="component" value="Unassembled WGS sequence"/>
</dbReference>
<evidence type="ECO:0000313" key="2">
    <source>
        <dbReference type="Proteomes" id="UP001281147"/>
    </source>
</evidence>
<reference evidence="1" key="1">
    <citation type="submission" date="2023-07" db="EMBL/GenBank/DDBJ databases">
        <title>Black Yeasts Isolated from many extreme environments.</title>
        <authorList>
            <person name="Coleine C."/>
            <person name="Stajich J.E."/>
            <person name="Selbmann L."/>
        </authorList>
    </citation>
    <scope>NUCLEOTIDE SEQUENCE</scope>
    <source>
        <strain evidence="1">CCFEE 5714</strain>
    </source>
</reference>
<sequence length="326" mass="34806">MDEADSVALAWALFAAIPNVNVASILCPGWGRTLTDFLPLGPGSLVGLATPDQGQPDVALPVRHLMYTSLPFLGGRAARFPSPPSSLAYEAGSYASSSELMPNGTAYSSWTSSVAVVGTFPALRTSWPRAHDVVFRPQKLADAQSSSGDSSLSSEEGGVPLYPPPVAAESRLDDMTPQARMARMLAAYQPEEEEGDGAASGDQRGSFNYPGAIGEATPAAPPVVTPIGTSTDYRFYYDRTGSEQAQPQEYCLFADALGTGAAQAFYGQMFEAPGKRSTMPAERQPFGFRYNYYNHGLQSPTNAEPRRQQNRPFPVGMKPKSNSGNT</sequence>
<comment type="caution">
    <text evidence="1">The sequence shown here is derived from an EMBL/GenBank/DDBJ whole genome shotgun (WGS) entry which is preliminary data.</text>
</comment>